<reference evidence="1 2" key="1">
    <citation type="submission" date="2018-10" db="EMBL/GenBank/DDBJ databases">
        <title>Fifty Aureobasidium pullulans genomes reveal a recombining polyextremotolerant generalist.</title>
        <authorList>
            <person name="Gostincar C."/>
            <person name="Turk M."/>
            <person name="Zajc J."/>
            <person name="Gunde-Cimerman N."/>
        </authorList>
    </citation>
    <scope>NUCLEOTIDE SEQUENCE [LARGE SCALE GENOMIC DNA]</scope>
    <source>
        <strain evidence="1 2">EXF-3844</strain>
    </source>
</reference>
<protein>
    <submittedName>
        <fullName evidence="1">Uncharacterized protein</fullName>
    </submittedName>
</protein>
<proteinExistence type="predicted"/>
<organism evidence="1 2">
    <name type="scientific">Aureobasidium pullulans</name>
    <name type="common">Black yeast</name>
    <name type="synonym">Pullularia pullulans</name>
    <dbReference type="NCBI Taxonomy" id="5580"/>
    <lineage>
        <taxon>Eukaryota</taxon>
        <taxon>Fungi</taxon>
        <taxon>Dikarya</taxon>
        <taxon>Ascomycota</taxon>
        <taxon>Pezizomycotina</taxon>
        <taxon>Dothideomycetes</taxon>
        <taxon>Dothideomycetidae</taxon>
        <taxon>Dothideales</taxon>
        <taxon>Saccotheciaceae</taxon>
        <taxon>Aureobasidium</taxon>
    </lineage>
</organism>
<dbReference type="AlphaFoldDB" id="A0A4S9SMD1"/>
<dbReference type="Proteomes" id="UP000310121">
    <property type="component" value="Unassembled WGS sequence"/>
</dbReference>
<dbReference type="EMBL" id="QZBN01002249">
    <property type="protein sequence ID" value="THZ12122.1"/>
    <property type="molecule type" value="Genomic_DNA"/>
</dbReference>
<gene>
    <name evidence="1" type="ORF">D6C90_10419</name>
</gene>
<sequence length="477" mass="55060">MDNDSTKDALNNETEIQLMSPDFQIMQDIEEDLEDYSRLCKLGRFGEASRLFRETLHRHLGCFAVLVEHCNVLIDQEDFENAELVLNHSIKRQEMFATGPERFGSSELHLLRLLLIYASKCKCKDGSDAAGGEKATLIKARWNRDSVTVSNVEDLTDVQRQILLTWLRIIFNSKSYKRPYESTEDLRLPWSSRPLYHDDTLTLSEDYIAWFETLVPEHPWDACIVLRYLCYLRPSSLFHQDWSVFLGIINRNFEDSSSVDASLFGHMSLLWTLGEVALMRRCGAFHEEEHAHRYTTVHAVADPESDDLMESIRTILQQHSEILEVTRTRPYKRLQLLLIDHETLRHHQPGDVEIAIEQNLPRLHAIEEFAMSPDIHDHALGIDTLLHYYLFTAAKDIRKAMSNKVAHFSSRFGMTGESMMLHKIMTGSYYNAHSVPNRGHLILLVLGQNPMARVLGRKRSMLQIIFCNSENEGMRSA</sequence>
<evidence type="ECO:0000313" key="1">
    <source>
        <dbReference type="EMBL" id="THZ12122.1"/>
    </source>
</evidence>
<evidence type="ECO:0000313" key="2">
    <source>
        <dbReference type="Proteomes" id="UP000310121"/>
    </source>
</evidence>
<accession>A0A4S9SMD1</accession>
<name>A0A4S9SMD1_AURPU</name>
<comment type="caution">
    <text evidence="1">The sequence shown here is derived from an EMBL/GenBank/DDBJ whole genome shotgun (WGS) entry which is preliminary data.</text>
</comment>